<proteinExistence type="predicted"/>
<evidence type="ECO:0000313" key="5">
    <source>
        <dbReference type="Proteomes" id="UP000193920"/>
    </source>
</evidence>
<evidence type="ECO:0000313" key="4">
    <source>
        <dbReference type="EMBL" id="ORY73999.1"/>
    </source>
</evidence>
<accession>A0A1Y2ER28</accession>
<keyword evidence="5" id="KW-1185">Reference proteome</keyword>
<dbReference type="Proteomes" id="UP000193920">
    <property type="component" value="Unassembled WGS sequence"/>
</dbReference>
<dbReference type="Gene3D" id="1.25.40.20">
    <property type="entry name" value="Ankyrin repeat-containing domain"/>
    <property type="match status" value="2"/>
</dbReference>
<evidence type="ECO:0000256" key="2">
    <source>
        <dbReference type="ARBA" id="ARBA00023043"/>
    </source>
</evidence>
<keyword evidence="1" id="KW-0677">Repeat</keyword>
<organism evidence="4 5">
    <name type="scientific">Neocallimastix californiae</name>
    <dbReference type="NCBI Taxonomy" id="1754190"/>
    <lineage>
        <taxon>Eukaryota</taxon>
        <taxon>Fungi</taxon>
        <taxon>Fungi incertae sedis</taxon>
        <taxon>Chytridiomycota</taxon>
        <taxon>Chytridiomycota incertae sedis</taxon>
        <taxon>Neocallimastigomycetes</taxon>
        <taxon>Neocallimastigales</taxon>
        <taxon>Neocallimastigaceae</taxon>
        <taxon>Neocallimastix</taxon>
    </lineage>
</organism>
<dbReference type="STRING" id="1754190.A0A1Y2ER28"/>
<name>A0A1Y2ER28_9FUNG</name>
<dbReference type="PANTHER" id="PTHR24198:SF165">
    <property type="entry name" value="ANKYRIN REPEAT-CONTAINING PROTEIN-RELATED"/>
    <property type="match status" value="1"/>
</dbReference>
<sequence>TVLREIIHDNKTSILNYLIDHGLPIEKRNSEGNTLLFLAIFYRKLDIIKLLLDKGANIKHKNKKGERKYPLFLAIFYRKLEFIKLLLVKGANIKHINKKGESIIHDNKIVILKTLMKHGLLLEMKNSEGNTPLFLSIFYRNTKIIEMLLENGANIKHKNKNGEVTVKMVNQIIEDKKLNILKFLIDHKLNLEMENKDGWTPLFYAVSFPRPVMVEALLKYGANIN</sequence>
<feature type="repeat" description="ANK" evidence="3">
    <location>
        <begin position="128"/>
        <end position="160"/>
    </location>
</feature>
<dbReference type="SMART" id="SM00248">
    <property type="entry name" value="ANK"/>
    <property type="match status" value="4"/>
</dbReference>
<dbReference type="EMBL" id="MCOG01000031">
    <property type="protein sequence ID" value="ORY73999.1"/>
    <property type="molecule type" value="Genomic_DNA"/>
</dbReference>
<protein>
    <submittedName>
        <fullName evidence="4">Ankyrin</fullName>
    </submittedName>
</protein>
<gene>
    <name evidence="4" type="ORF">LY90DRAFT_303345</name>
</gene>
<comment type="caution">
    <text evidence="4">The sequence shown here is derived from an EMBL/GenBank/DDBJ whole genome shotgun (WGS) entry which is preliminary data.</text>
</comment>
<dbReference type="PROSITE" id="PS50088">
    <property type="entry name" value="ANK_REPEAT"/>
    <property type="match status" value="4"/>
</dbReference>
<dbReference type="AlphaFoldDB" id="A0A1Y2ER28"/>
<feature type="repeat" description="ANK" evidence="3">
    <location>
        <begin position="31"/>
        <end position="63"/>
    </location>
</feature>
<feature type="non-terminal residue" evidence="4">
    <location>
        <position position="225"/>
    </location>
</feature>
<feature type="repeat" description="ANK" evidence="3">
    <location>
        <begin position="197"/>
        <end position="225"/>
    </location>
</feature>
<dbReference type="InterPro" id="IPR002110">
    <property type="entry name" value="Ankyrin_rpt"/>
</dbReference>
<dbReference type="SUPFAM" id="SSF48403">
    <property type="entry name" value="Ankyrin repeat"/>
    <property type="match status" value="1"/>
</dbReference>
<keyword evidence="2 3" id="KW-0040">ANK repeat</keyword>
<feature type="non-terminal residue" evidence="4">
    <location>
        <position position="1"/>
    </location>
</feature>
<dbReference type="PANTHER" id="PTHR24198">
    <property type="entry name" value="ANKYRIN REPEAT AND PROTEIN KINASE DOMAIN-CONTAINING PROTEIN"/>
    <property type="match status" value="1"/>
</dbReference>
<evidence type="ECO:0000256" key="1">
    <source>
        <dbReference type="ARBA" id="ARBA00022737"/>
    </source>
</evidence>
<feature type="repeat" description="ANK" evidence="3">
    <location>
        <begin position="66"/>
        <end position="98"/>
    </location>
</feature>
<dbReference type="PROSITE" id="PS50297">
    <property type="entry name" value="ANK_REP_REGION"/>
    <property type="match status" value="3"/>
</dbReference>
<dbReference type="InterPro" id="IPR036770">
    <property type="entry name" value="Ankyrin_rpt-contain_sf"/>
</dbReference>
<evidence type="ECO:0000256" key="3">
    <source>
        <dbReference type="PROSITE-ProRule" id="PRU00023"/>
    </source>
</evidence>
<dbReference type="Pfam" id="PF12796">
    <property type="entry name" value="Ank_2"/>
    <property type="match status" value="3"/>
</dbReference>
<reference evidence="4 5" key="1">
    <citation type="submission" date="2016-08" db="EMBL/GenBank/DDBJ databases">
        <title>A Parts List for Fungal Cellulosomes Revealed by Comparative Genomics.</title>
        <authorList>
            <consortium name="DOE Joint Genome Institute"/>
            <person name="Haitjema C.H."/>
            <person name="Gilmore S.P."/>
            <person name="Henske J.K."/>
            <person name="Solomon K.V."/>
            <person name="De Groot R."/>
            <person name="Kuo A."/>
            <person name="Mondo S.J."/>
            <person name="Salamov A.A."/>
            <person name="Labutti K."/>
            <person name="Zhao Z."/>
            <person name="Chiniquy J."/>
            <person name="Barry K."/>
            <person name="Brewer H.M."/>
            <person name="Purvine S.O."/>
            <person name="Wright A.T."/>
            <person name="Boxma B."/>
            <person name="Van Alen T."/>
            <person name="Hackstein J.H."/>
            <person name="Baker S.E."/>
            <person name="Grigoriev I.V."/>
            <person name="O'Malley M.A."/>
        </authorList>
    </citation>
    <scope>NUCLEOTIDE SEQUENCE [LARGE SCALE GENOMIC DNA]</scope>
    <source>
        <strain evidence="4 5">G1</strain>
    </source>
</reference>
<dbReference type="OrthoDB" id="195446at2759"/>